<evidence type="ECO:0000313" key="5">
    <source>
        <dbReference type="EMBL" id="CCC48774.1"/>
    </source>
</evidence>
<dbReference type="EMBL" id="HE573023">
    <property type="protein sequence ID" value="CCC48774.1"/>
    <property type="molecule type" value="Genomic_DNA"/>
</dbReference>
<feature type="repeat" description="PPR" evidence="2">
    <location>
        <begin position="157"/>
        <end position="191"/>
    </location>
</feature>
<accession>G0TXT2</accession>
<evidence type="ECO:0000256" key="4">
    <source>
        <dbReference type="SAM" id="Phobius"/>
    </source>
</evidence>
<evidence type="ECO:0000256" key="3">
    <source>
        <dbReference type="SAM" id="MobiDB-lite"/>
    </source>
</evidence>
<evidence type="ECO:0008006" key="6">
    <source>
        <dbReference type="Google" id="ProtNLM"/>
    </source>
</evidence>
<keyword evidence="1" id="KW-0677">Repeat</keyword>
<evidence type="ECO:0000256" key="2">
    <source>
        <dbReference type="PROSITE-ProRule" id="PRU00708"/>
    </source>
</evidence>
<feature type="compositionally biased region" description="Polar residues" evidence="3">
    <location>
        <begin position="33"/>
        <end position="45"/>
    </location>
</feature>
<dbReference type="VEuPathDB" id="TriTrypDB:TvY486_0701170"/>
<name>G0TXT2_TRYVY</name>
<keyword evidence="4" id="KW-0812">Transmembrane</keyword>
<dbReference type="PANTHER" id="PTHR47447:SF17">
    <property type="entry name" value="OS12G0638900 PROTEIN"/>
    <property type="match status" value="1"/>
</dbReference>
<proteinExistence type="predicted"/>
<evidence type="ECO:0000256" key="1">
    <source>
        <dbReference type="ARBA" id="ARBA00022737"/>
    </source>
</evidence>
<sequence>MLPLRYRLCYPVMHAARACRGCSSTNRVDEVSSGGSTQSLKTRSTNTAEKASVLWKQGSHVGGPDVSAATAEQVESTFHHSVRARTIGNLQLRQYIQRLEPRDHALALAALRGAQSGGLRVDIRTNEVALSKLMEGGQLQASMELYQQMLRGRLTPTASTYATLMNMCIQRDMPAACQKLFDEMLKRGRAPSTENYEMYITSLAMENPPKWAKAVEVFDRLSRDRGGRHLTAATYDALMRVYLNMTPFDWRVVYNCYYEMRTRKPAIQLRWESYQLVAEALRRGHAGWVRRFMTYLDAWFTVTHFRSWEFAMGFLVYIGAMFALKGIISWAAVRYYQRVSGASRPESEPVLV</sequence>
<reference evidence="5" key="1">
    <citation type="journal article" date="2012" name="Proc. Natl. Acad. Sci. U.S.A.">
        <title>Antigenic diversity is generated by distinct evolutionary mechanisms in African trypanosome species.</title>
        <authorList>
            <person name="Jackson A.P."/>
            <person name="Berry A."/>
            <person name="Aslett M."/>
            <person name="Allison H.C."/>
            <person name="Burton P."/>
            <person name="Vavrova-Anderson J."/>
            <person name="Brown R."/>
            <person name="Browne H."/>
            <person name="Corton N."/>
            <person name="Hauser H."/>
            <person name="Gamble J."/>
            <person name="Gilderthorp R."/>
            <person name="Marcello L."/>
            <person name="McQuillan J."/>
            <person name="Otto T.D."/>
            <person name="Quail M.A."/>
            <person name="Sanders M.J."/>
            <person name="van Tonder A."/>
            <person name="Ginger M.L."/>
            <person name="Field M.C."/>
            <person name="Barry J.D."/>
            <person name="Hertz-Fowler C."/>
            <person name="Berriman M."/>
        </authorList>
    </citation>
    <scope>NUCLEOTIDE SEQUENCE</scope>
    <source>
        <strain evidence="5">Y486</strain>
    </source>
</reference>
<keyword evidence="4" id="KW-0472">Membrane</keyword>
<feature type="region of interest" description="Disordered" evidence="3">
    <location>
        <begin position="26"/>
        <end position="45"/>
    </location>
</feature>
<dbReference type="NCBIfam" id="TIGR00756">
    <property type="entry name" value="PPR"/>
    <property type="match status" value="1"/>
</dbReference>
<dbReference type="PANTHER" id="PTHR47447">
    <property type="entry name" value="OS03G0856100 PROTEIN"/>
    <property type="match status" value="1"/>
</dbReference>
<dbReference type="AlphaFoldDB" id="G0TXT2"/>
<dbReference type="PROSITE" id="PS51375">
    <property type="entry name" value="PPR"/>
    <property type="match status" value="1"/>
</dbReference>
<protein>
    <recommendedName>
        <fullName evidence="6">Pentacotripeptide-repeat region of PRORP domain-containing protein</fullName>
    </recommendedName>
</protein>
<feature type="transmembrane region" description="Helical" evidence="4">
    <location>
        <begin position="310"/>
        <end position="333"/>
    </location>
</feature>
<dbReference type="Gene3D" id="1.25.40.10">
    <property type="entry name" value="Tetratricopeptide repeat domain"/>
    <property type="match status" value="1"/>
</dbReference>
<dbReference type="InterPro" id="IPR011990">
    <property type="entry name" value="TPR-like_helical_dom_sf"/>
</dbReference>
<organism evidence="5">
    <name type="scientific">Trypanosoma vivax (strain Y486)</name>
    <dbReference type="NCBI Taxonomy" id="1055687"/>
    <lineage>
        <taxon>Eukaryota</taxon>
        <taxon>Discoba</taxon>
        <taxon>Euglenozoa</taxon>
        <taxon>Kinetoplastea</taxon>
        <taxon>Metakinetoplastina</taxon>
        <taxon>Trypanosomatida</taxon>
        <taxon>Trypanosomatidae</taxon>
        <taxon>Trypanosoma</taxon>
        <taxon>Duttonella</taxon>
    </lineage>
</organism>
<dbReference type="InterPro" id="IPR002885">
    <property type="entry name" value="PPR_rpt"/>
</dbReference>
<keyword evidence="4" id="KW-1133">Transmembrane helix</keyword>
<gene>
    <name evidence="5" type="ORF">TVY486_0701170</name>
</gene>